<feature type="domain" description="HTH araC/xylS-type" evidence="4">
    <location>
        <begin position="186"/>
        <end position="284"/>
    </location>
</feature>
<proteinExistence type="predicted"/>
<dbReference type="EMBL" id="WNXC01000001">
    <property type="protein sequence ID" value="MBB2147557.1"/>
    <property type="molecule type" value="Genomic_DNA"/>
</dbReference>
<reference evidence="5 6" key="1">
    <citation type="submission" date="2019-11" db="EMBL/GenBank/DDBJ databases">
        <title>Description of Pedobacter sp. LMG 31462T.</title>
        <authorList>
            <person name="Carlier A."/>
            <person name="Qi S."/>
            <person name="Vandamme P."/>
        </authorList>
    </citation>
    <scope>NUCLEOTIDE SEQUENCE [LARGE SCALE GENOMIC DNA]</scope>
    <source>
        <strain evidence="5 6">LMG 31462</strain>
    </source>
</reference>
<dbReference type="PROSITE" id="PS00041">
    <property type="entry name" value="HTH_ARAC_FAMILY_1"/>
    <property type="match status" value="1"/>
</dbReference>
<name>A0ABR6EQP8_9SPHI</name>
<evidence type="ECO:0000256" key="1">
    <source>
        <dbReference type="ARBA" id="ARBA00023015"/>
    </source>
</evidence>
<dbReference type="InterPro" id="IPR018062">
    <property type="entry name" value="HTH_AraC-typ_CS"/>
</dbReference>
<accession>A0ABR6EQP8</accession>
<dbReference type="SUPFAM" id="SSF46689">
    <property type="entry name" value="Homeodomain-like"/>
    <property type="match status" value="2"/>
</dbReference>
<dbReference type="Proteomes" id="UP000636110">
    <property type="component" value="Unassembled WGS sequence"/>
</dbReference>
<keyword evidence="1" id="KW-0805">Transcription regulation</keyword>
<sequence length="301" mass="34981">MKPELIEVNHMGAKALKVKRLETNALIASFHFHELCELVWIEKSYGKRIVGDHIGNFEDHDLVLMGPDLPHIWQSDKNFLSEEKNKVKSTVVYFPPDFLLGLTDDQNTLNQVDDLIRKAGRGLRFYGKTNQEVTKILSKLPQKKGIDKIVAFLRIMEVLSLSNEYELLASVTFKNPYDEKDTNRINKVYQYLMQNFQRDINLKEVADLCNLTTNSFCRFFKDRAQKSLTQFVNEIRIGHACKLLQNSEYSISEVCYASGYNNLTNFNKFFKQITGMKPTEYRGYLTNRLKGSEPSIKSYRY</sequence>
<dbReference type="Pfam" id="PF12833">
    <property type="entry name" value="HTH_18"/>
    <property type="match status" value="1"/>
</dbReference>
<keyword evidence="6" id="KW-1185">Reference proteome</keyword>
<dbReference type="InterPro" id="IPR009057">
    <property type="entry name" value="Homeodomain-like_sf"/>
</dbReference>
<evidence type="ECO:0000313" key="6">
    <source>
        <dbReference type="Proteomes" id="UP000636110"/>
    </source>
</evidence>
<dbReference type="InterPro" id="IPR018060">
    <property type="entry name" value="HTH_AraC"/>
</dbReference>
<gene>
    <name evidence="5" type="ORF">GM920_01405</name>
</gene>
<organism evidence="5 6">
    <name type="scientific">Pedobacter gandavensis</name>
    <dbReference type="NCBI Taxonomy" id="2679963"/>
    <lineage>
        <taxon>Bacteria</taxon>
        <taxon>Pseudomonadati</taxon>
        <taxon>Bacteroidota</taxon>
        <taxon>Sphingobacteriia</taxon>
        <taxon>Sphingobacteriales</taxon>
        <taxon>Sphingobacteriaceae</taxon>
        <taxon>Pedobacter</taxon>
    </lineage>
</organism>
<evidence type="ECO:0000256" key="2">
    <source>
        <dbReference type="ARBA" id="ARBA00023125"/>
    </source>
</evidence>
<comment type="caution">
    <text evidence="5">The sequence shown here is derived from an EMBL/GenBank/DDBJ whole genome shotgun (WGS) entry which is preliminary data.</text>
</comment>
<dbReference type="PROSITE" id="PS01124">
    <property type="entry name" value="HTH_ARAC_FAMILY_2"/>
    <property type="match status" value="1"/>
</dbReference>
<keyword evidence="3" id="KW-0804">Transcription</keyword>
<protein>
    <submittedName>
        <fullName evidence="5">Helix-turn-helix domain-containing protein</fullName>
    </submittedName>
</protein>
<dbReference type="Gene3D" id="1.10.10.60">
    <property type="entry name" value="Homeodomain-like"/>
    <property type="match status" value="2"/>
</dbReference>
<dbReference type="PANTHER" id="PTHR43280:SF27">
    <property type="entry name" value="TRANSCRIPTIONAL REGULATOR MTLR"/>
    <property type="match status" value="1"/>
</dbReference>
<evidence type="ECO:0000259" key="4">
    <source>
        <dbReference type="PROSITE" id="PS01124"/>
    </source>
</evidence>
<keyword evidence="2" id="KW-0238">DNA-binding</keyword>
<evidence type="ECO:0000313" key="5">
    <source>
        <dbReference type="EMBL" id="MBB2147557.1"/>
    </source>
</evidence>
<dbReference type="RefSeq" id="WP_182952825.1">
    <property type="nucleotide sequence ID" value="NZ_WNXC01000001.1"/>
</dbReference>
<dbReference type="PANTHER" id="PTHR43280">
    <property type="entry name" value="ARAC-FAMILY TRANSCRIPTIONAL REGULATOR"/>
    <property type="match status" value="1"/>
</dbReference>
<evidence type="ECO:0000256" key="3">
    <source>
        <dbReference type="ARBA" id="ARBA00023163"/>
    </source>
</evidence>
<dbReference type="SMART" id="SM00342">
    <property type="entry name" value="HTH_ARAC"/>
    <property type="match status" value="1"/>
</dbReference>